<keyword evidence="8 10" id="KW-0472">Membrane</keyword>
<protein>
    <submittedName>
        <fullName evidence="12">Nvj2 protein</fullName>
    </submittedName>
</protein>
<organism evidence="12 13">
    <name type="scientific">Saccharomycopsis crataegensis</name>
    <dbReference type="NCBI Taxonomy" id="43959"/>
    <lineage>
        <taxon>Eukaryota</taxon>
        <taxon>Fungi</taxon>
        <taxon>Dikarya</taxon>
        <taxon>Ascomycota</taxon>
        <taxon>Saccharomycotina</taxon>
        <taxon>Saccharomycetes</taxon>
        <taxon>Saccharomycopsidaceae</taxon>
        <taxon>Saccharomycopsis</taxon>
    </lineage>
</organism>
<dbReference type="AlphaFoldDB" id="A0AAV5QKV2"/>
<keyword evidence="5 10" id="KW-1133">Transmembrane helix</keyword>
<keyword evidence="7" id="KW-0446">Lipid-binding</keyword>
<feature type="compositionally biased region" description="Basic and acidic residues" evidence="9">
    <location>
        <begin position="786"/>
        <end position="796"/>
    </location>
</feature>
<feature type="compositionally biased region" description="Basic and acidic residues" evidence="9">
    <location>
        <begin position="746"/>
        <end position="760"/>
    </location>
</feature>
<evidence type="ECO:0000313" key="13">
    <source>
        <dbReference type="Proteomes" id="UP001360560"/>
    </source>
</evidence>
<evidence type="ECO:0000256" key="6">
    <source>
        <dbReference type="ARBA" id="ARBA00023055"/>
    </source>
</evidence>
<keyword evidence="4" id="KW-0256">Endoplasmic reticulum</keyword>
<keyword evidence="13" id="KW-1185">Reference proteome</keyword>
<feature type="compositionally biased region" description="Basic and acidic residues" evidence="9">
    <location>
        <begin position="576"/>
        <end position="591"/>
    </location>
</feature>
<evidence type="ECO:0000256" key="2">
    <source>
        <dbReference type="ARBA" id="ARBA00022448"/>
    </source>
</evidence>
<dbReference type="EMBL" id="BTFZ01000004">
    <property type="protein sequence ID" value="GMM35069.1"/>
    <property type="molecule type" value="Genomic_DNA"/>
</dbReference>
<evidence type="ECO:0000256" key="3">
    <source>
        <dbReference type="ARBA" id="ARBA00022692"/>
    </source>
</evidence>
<evidence type="ECO:0000256" key="8">
    <source>
        <dbReference type="ARBA" id="ARBA00023136"/>
    </source>
</evidence>
<dbReference type="PANTHER" id="PTHR13466">
    <property type="entry name" value="TEX2 PROTEIN-RELATED"/>
    <property type="match status" value="1"/>
</dbReference>
<feature type="compositionally biased region" description="Basic and acidic residues" evidence="9">
    <location>
        <begin position="694"/>
        <end position="709"/>
    </location>
</feature>
<accession>A0AAV5QKV2</accession>
<dbReference type="Pfam" id="PF15413">
    <property type="entry name" value="PH_11"/>
    <property type="match status" value="1"/>
</dbReference>
<evidence type="ECO:0000259" key="11">
    <source>
        <dbReference type="PROSITE" id="PS51847"/>
    </source>
</evidence>
<evidence type="ECO:0000256" key="9">
    <source>
        <dbReference type="SAM" id="MobiDB-lite"/>
    </source>
</evidence>
<evidence type="ECO:0000256" key="10">
    <source>
        <dbReference type="SAM" id="Phobius"/>
    </source>
</evidence>
<dbReference type="GO" id="GO:1990456">
    <property type="term" value="P:mitochondrion-endoplasmic reticulum membrane tethering"/>
    <property type="evidence" value="ECO:0007669"/>
    <property type="project" value="TreeGrafter"/>
</dbReference>
<dbReference type="GO" id="GO:0005789">
    <property type="term" value="C:endoplasmic reticulum membrane"/>
    <property type="evidence" value="ECO:0007669"/>
    <property type="project" value="UniProtKB-SubCell"/>
</dbReference>
<dbReference type="GO" id="GO:0008289">
    <property type="term" value="F:lipid binding"/>
    <property type="evidence" value="ECO:0007669"/>
    <property type="project" value="UniProtKB-KW"/>
</dbReference>
<evidence type="ECO:0000256" key="4">
    <source>
        <dbReference type="ARBA" id="ARBA00022824"/>
    </source>
</evidence>
<dbReference type="SUPFAM" id="SSF50729">
    <property type="entry name" value="PH domain-like"/>
    <property type="match status" value="1"/>
</dbReference>
<feature type="region of interest" description="Disordered" evidence="9">
    <location>
        <begin position="130"/>
        <end position="162"/>
    </location>
</feature>
<dbReference type="Pfam" id="PF10296">
    <property type="entry name" value="MMM1"/>
    <property type="match status" value="1"/>
</dbReference>
<feature type="compositionally biased region" description="Acidic residues" evidence="9">
    <location>
        <begin position="608"/>
        <end position="618"/>
    </location>
</feature>
<dbReference type="Proteomes" id="UP001360560">
    <property type="component" value="Unassembled WGS sequence"/>
</dbReference>
<feature type="region of interest" description="Disordered" evidence="9">
    <location>
        <begin position="689"/>
        <end position="727"/>
    </location>
</feature>
<dbReference type="InterPro" id="IPR019411">
    <property type="entry name" value="MMM1_dom"/>
</dbReference>
<feature type="domain" description="SMP-LTD" evidence="11">
    <location>
        <begin position="346"/>
        <end position="537"/>
    </location>
</feature>
<feature type="region of interest" description="Disordered" evidence="9">
    <location>
        <begin position="746"/>
        <end position="896"/>
    </location>
</feature>
<keyword evidence="2" id="KW-0813">Transport</keyword>
<reference evidence="12 13" key="1">
    <citation type="journal article" date="2023" name="Elife">
        <title>Identification of key yeast species and microbe-microbe interactions impacting larval growth of Drosophila in the wild.</title>
        <authorList>
            <person name="Mure A."/>
            <person name="Sugiura Y."/>
            <person name="Maeda R."/>
            <person name="Honda K."/>
            <person name="Sakurai N."/>
            <person name="Takahashi Y."/>
            <person name="Watada M."/>
            <person name="Katoh T."/>
            <person name="Gotoh A."/>
            <person name="Gotoh Y."/>
            <person name="Taniguchi I."/>
            <person name="Nakamura K."/>
            <person name="Hayashi T."/>
            <person name="Katayama T."/>
            <person name="Uemura T."/>
            <person name="Hattori Y."/>
        </authorList>
    </citation>
    <scope>NUCLEOTIDE SEQUENCE [LARGE SCALE GENOMIC DNA]</scope>
    <source>
        <strain evidence="12 13">SC-9</strain>
    </source>
</reference>
<feature type="compositionally biased region" description="Polar residues" evidence="9">
    <location>
        <begin position="596"/>
        <end position="607"/>
    </location>
</feature>
<evidence type="ECO:0000256" key="7">
    <source>
        <dbReference type="ARBA" id="ARBA00023121"/>
    </source>
</evidence>
<dbReference type="PANTHER" id="PTHR13466:SF19">
    <property type="entry name" value="NUCLEUS-VACUOLE JUNCTION PROTEIN 2"/>
    <property type="match status" value="1"/>
</dbReference>
<dbReference type="PROSITE" id="PS51847">
    <property type="entry name" value="SMP"/>
    <property type="match status" value="1"/>
</dbReference>
<dbReference type="GO" id="GO:0032865">
    <property type="term" value="C:ERMES complex"/>
    <property type="evidence" value="ECO:0007669"/>
    <property type="project" value="TreeGrafter"/>
</dbReference>
<feature type="transmembrane region" description="Helical" evidence="10">
    <location>
        <begin position="6"/>
        <end position="29"/>
    </location>
</feature>
<comment type="subcellular location">
    <subcellularLocation>
        <location evidence="1">Endoplasmic reticulum membrane</location>
    </subcellularLocation>
</comment>
<evidence type="ECO:0000256" key="5">
    <source>
        <dbReference type="ARBA" id="ARBA00022989"/>
    </source>
</evidence>
<feature type="region of interest" description="Disordered" evidence="9">
    <location>
        <begin position="554"/>
        <end position="631"/>
    </location>
</feature>
<evidence type="ECO:0000313" key="12">
    <source>
        <dbReference type="EMBL" id="GMM35069.1"/>
    </source>
</evidence>
<gene>
    <name evidence="12" type="ORF">DASC09_023940</name>
</gene>
<evidence type="ECO:0000256" key="1">
    <source>
        <dbReference type="ARBA" id="ARBA00004586"/>
    </source>
</evidence>
<dbReference type="GO" id="GO:0015914">
    <property type="term" value="P:phospholipid transport"/>
    <property type="evidence" value="ECO:0007669"/>
    <property type="project" value="TreeGrafter"/>
</dbReference>
<dbReference type="RefSeq" id="XP_064852069.1">
    <property type="nucleotide sequence ID" value="XM_064995997.1"/>
</dbReference>
<keyword evidence="3 10" id="KW-0812">Transmembrane</keyword>
<proteinExistence type="predicted"/>
<dbReference type="InterPro" id="IPR031468">
    <property type="entry name" value="SMP_LBD"/>
</dbReference>
<dbReference type="CDD" id="cd21675">
    <property type="entry name" value="SMP_TEX2"/>
    <property type="match status" value="1"/>
</dbReference>
<name>A0AAV5QKV2_9ASCO</name>
<feature type="compositionally biased region" description="Polar residues" evidence="9">
    <location>
        <begin position="847"/>
        <end position="856"/>
    </location>
</feature>
<dbReference type="GeneID" id="90073048"/>
<keyword evidence="6" id="KW-0445">Lipid transport</keyword>
<feature type="compositionally biased region" description="Polar residues" evidence="9">
    <location>
        <begin position="710"/>
        <end position="719"/>
    </location>
</feature>
<sequence>MSFLFLIYAYIVGGLTFLPLCLVLGFYFLRWYLPKIPEIMDDEDKVVSSNNDSLAAFSDEKAKEEYENIKVTKIEEKLTRGVNVYRSGWLTVTTEYYEFPQNSSNEKNNEPENNKSAYTTLYKLVKRKTIKGGNGNNEKDEEEVNDENPEKGSTSSSTNQKRRKNKYFAVLRHGNLFLYKDEEQTDVLHVIVLSNHVISLWPRDLPDGQLFSKMSAICVLKKHISAFRSNSINSLSNTESNLPPAPPPRDSAASIDYELQNKNVTTLDILENGEIPPKQSIFYIYSDNNCEKEDWYFDLLKSTKRSEPIRTGSEKDLLESSIFAETFHPKTADVISLIQNLHSSEGQLNTRWFNAILGRIFLALYGTEEFENYIKNKLLSKLQKINKPGFLEEFKIEKVNMGKSAPLLSSPKLTKLTPEGDLDVEASISYNGGISFEVSTKVNINLGTRFKPRDISILLAVTLKSLHGDILLKIKRPPTERIWWGFKTMPFIDIEVEPVVSARQITTGMITRTIENKLKESIGESLVLPSMDDITFFSTKGEIFRGGIWDKSGRPDIDRESSMGPSRTEETVDLVENEKSTTSKKQGDNASRKRSQSIPSSITSNVLTDEENYPDDEAGSMKSVNDIKPSSTSASLFSFKRDIKEKVSSSFKKEPSSVVLTPKLNKSNSTVKISNDQFLSNGSFIAKEDEEDKELGIKGNEKVSDDFARESSSPNSNLIDLSDGDSKFVSNSFKKIGKWYFKEGEDYSENNEKLNNEESSIKLSQYRPPEMISSRRQPKNSTGSGERGDLMSESKDLPPVNFEQGKRIGSIGSITTIPGSSPGNGNDTAPIRITQPYGKIPEMTIPITHSPSQFMGKTSPVLNEHAPALPPRKNSKQSQPSRRPPPSLMEDDEANK</sequence>
<comment type="caution">
    <text evidence="12">The sequence shown here is derived from an EMBL/GenBank/DDBJ whole genome shotgun (WGS) entry which is preliminary data.</text>
</comment>
<feature type="compositionally biased region" description="Low complexity" evidence="9">
    <location>
        <begin position="808"/>
        <end position="823"/>
    </location>
</feature>